<gene>
    <name evidence="13" type="ORF">pipiens_002148</name>
</gene>
<keyword evidence="4 10" id="KW-0812">Transmembrane</keyword>
<feature type="transmembrane region" description="Helical" evidence="11">
    <location>
        <begin position="202"/>
        <end position="223"/>
    </location>
</feature>
<feature type="domain" description="G-protein coupled receptors family 1 profile" evidence="12">
    <location>
        <begin position="51"/>
        <end position="309"/>
    </location>
</feature>
<evidence type="ECO:0000256" key="5">
    <source>
        <dbReference type="ARBA" id="ARBA00022989"/>
    </source>
</evidence>
<dbReference type="PANTHER" id="PTHR24238:SF73">
    <property type="entry name" value="RYAMIDE RECEPTOR"/>
    <property type="match status" value="1"/>
</dbReference>
<evidence type="ECO:0000256" key="4">
    <source>
        <dbReference type="ARBA" id="ARBA00022692"/>
    </source>
</evidence>
<keyword evidence="3" id="KW-1003">Cell membrane</keyword>
<feature type="transmembrane region" description="Helical" evidence="11">
    <location>
        <begin position="289"/>
        <end position="312"/>
    </location>
</feature>
<dbReference type="GO" id="GO:0004930">
    <property type="term" value="F:G protein-coupled receptor activity"/>
    <property type="evidence" value="ECO:0007669"/>
    <property type="project" value="UniProtKB-KW"/>
</dbReference>
<dbReference type="GO" id="GO:0005886">
    <property type="term" value="C:plasma membrane"/>
    <property type="evidence" value="ECO:0007669"/>
    <property type="project" value="UniProtKB-SubCell"/>
</dbReference>
<keyword evidence="7 11" id="KW-0472">Membrane</keyword>
<keyword evidence="6 10" id="KW-0297">G-protein coupled receptor</keyword>
<evidence type="ECO:0000256" key="6">
    <source>
        <dbReference type="ARBA" id="ARBA00023040"/>
    </source>
</evidence>
<evidence type="ECO:0000256" key="7">
    <source>
        <dbReference type="ARBA" id="ARBA00023136"/>
    </source>
</evidence>
<reference evidence="13 14" key="1">
    <citation type="submission" date="2024-05" db="EMBL/GenBank/DDBJ databases">
        <title>Culex pipiens pipiens assembly and annotation.</title>
        <authorList>
            <person name="Alout H."/>
            <person name="Durand T."/>
        </authorList>
    </citation>
    <scope>NUCLEOTIDE SEQUENCE [LARGE SCALE GENOMIC DNA]</scope>
    <source>
        <strain evidence="13">HA-2024</strain>
        <tissue evidence="13">Whole body</tissue>
    </source>
</reference>
<dbReference type="Proteomes" id="UP001562425">
    <property type="component" value="Unassembled WGS sequence"/>
</dbReference>
<dbReference type="PRINTS" id="PR01012">
    <property type="entry name" value="NRPEPTIDEYR"/>
</dbReference>
<evidence type="ECO:0000313" key="13">
    <source>
        <dbReference type="EMBL" id="KAL1399905.1"/>
    </source>
</evidence>
<dbReference type="PANTHER" id="PTHR24238">
    <property type="entry name" value="G-PROTEIN COUPLED RECEPTOR"/>
    <property type="match status" value="1"/>
</dbReference>
<accession>A0ABD1DL07</accession>
<keyword evidence="9 10" id="KW-0807">Transducer</keyword>
<evidence type="ECO:0000256" key="1">
    <source>
        <dbReference type="ARBA" id="ARBA00004651"/>
    </source>
</evidence>
<proteinExistence type="inferred from homology"/>
<dbReference type="SMART" id="SM01381">
    <property type="entry name" value="7TM_GPCR_Srsx"/>
    <property type="match status" value="1"/>
</dbReference>
<evidence type="ECO:0000256" key="9">
    <source>
        <dbReference type="ARBA" id="ARBA00023224"/>
    </source>
</evidence>
<comment type="caution">
    <text evidence="13">The sequence shown here is derived from an EMBL/GenBank/DDBJ whole genome shotgun (WGS) entry which is preliminary data.</text>
</comment>
<sequence>MNLTLLDQNSTANASFDCDASSIVPEGIASLRFQVLICLAYTTIFLVSIVGNTAVFLVVHLQPRMNTVTNLLIANLATGDILMTIFCIPFSFISIFVLQYWPFGALICRIVNYSQAISVLISAYTMIAISADRFLAIMWPLKPRLTKRTTKILIALVWAGALLTAAPIPLFSTLVQPIEYYDQCDLSICTEVWPDPDSDHSYSVTLMTLQFVLPLVVLIFTYVRIALKVWAKAPPGESVKQRDLRLLQSKRKMIKMMITVVAVFTGCWLPFNVFMLVPHLDPEWPPLPYLWFLFHWLAMSHSCYNPIIYCYMNEKFRQGFRLLVRTGKARLCAVVGGGARLRDNRKRSDVSTSTELSHLYPSTMISTIGGSREWGDALMNDRRSAARDLFPAFFTSRCAA</sequence>
<keyword evidence="14" id="KW-1185">Reference proteome</keyword>
<dbReference type="PRINTS" id="PR00237">
    <property type="entry name" value="GPCRRHODOPSN"/>
</dbReference>
<dbReference type="SUPFAM" id="SSF81321">
    <property type="entry name" value="Family A G protein-coupled receptor-like"/>
    <property type="match status" value="1"/>
</dbReference>
<evidence type="ECO:0000256" key="3">
    <source>
        <dbReference type="ARBA" id="ARBA00022475"/>
    </source>
</evidence>
<feature type="transmembrane region" description="Helical" evidence="11">
    <location>
        <begin position="254"/>
        <end position="277"/>
    </location>
</feature>
<keyword evidence="8 10" id="KW-0675">Receptor</keyword>
<feature type="transmembrane region" description="Helical" evidence="11">
    <location>
        <begin position="33"/>
        <end position="59"/>
    </location>
</feature>
<comment type="similarity">
    <text evidence="2 10">Belongs to the G-protein coupled receptor 1 family.</text>
</comment>
<evidence type="ECO:0000256" key="11">
    <source>
        <dbReference type="SAM" id="Phobius"/>
    </source>
</evidence>
<dbReference type="InterPro" id="IPR000276">
    <property type="entry name" value="GPCR_Rhodpsn"/>
</dbReference>
<evidence type="ECO:0000256" key="10">
    <source>
        <dbReference type="RuleBase" id="RU000688"/>
    </source>
</evidence>
<dbReference type="PROSITE" id="PS50262">
    <property type="entry name" value="G_PROTEIN_RECEP_F1_2"/>
    <property type="match status" value="1"/>
</dbReference>
<evidence type="ECO:0000259" key="12">
    <source>
        <dbReference type="PROSITE" id="PS50262"/>
    </source>
</evidence>
<evidence type="ECO:0000313" key="14">
    <source>
        <dbReference type="Proteomes" id="UP001562425"/>
    </source>
</evidence>
<dbReference type="Gene3D" id="1.20.1070.10">
    <property type="entry name" value="Rhodopsin 7-helix transmembrane proteins"/>
    <property type="match status" value="1"/>
</dbReference>
<dbReference type="EMBL" id="JBEHCU010005414">
    <property type="protein sequence ID" value="KAL1399905.1"/>
    <property type="molecule type" value="Genomic_DNA"/>
</dbReference>
<name>A0ABD1DL07_CULPP</name>
<evidence type="ECO:0000256" key="8">
    <source>
        <dbReference type="ARBA" id="ARBA00023170"/>
    </source>
</evidence>
<dbReference type="FunFam" id="1.20.1070.10:FF:000291">
    <property type="entry name" value="Predicted protein"/>
    <property type="match status" value="1"/>
</dbReference>
<comment type="subcellular location">
    <subcellularLocation>
        <location evidence="1">Cell membrane</location>
        <topology evidence="1">Multi-pass membrane protein</topology>
    </subcellularLocation>
</comment>
<feature type="transmembrane region" description="Helical" evidence="11">
    <location>
        <begin position="113"/>
        <end position="131"/>
    </location>
</feature>
<organism evidence="13 14">
    <name type="scientific">Culex pipiens pipiens</name>
    <name type="common">Northern house mosquito</name>
    <dbReference type="NCBI Taxonomy" id="38569"/>
    <lineage>
        <taxon>Eukaryota</taxon>
        <taxon>Metazoa</taxon>
        <taxon>Ecdysozoa</taxon>
        <taxon>Arthropoda</taxon>
        <taxon>Hexapoda</taxon>
        <taxon>Insecta</taxon>
        <taxon>Pterygota</taxon>
        <taxon>Neoptera</taxon>
        <taxon>Endopterygota</taxon>
        <taxon>Diptera</taxon>
        <taxon>Nematocera</taxon>
        <taxon>Culicoidea</taxon>
        <taxon>Culicidae</taxon>
        <taxon>Culicinae</taxon>
        <taxon>Culicini</taxon>
        <taxon>Culex</taxon>
        <taxon>Culex</taxon>
    </lineage>
</organism>
<feature type="transmembrane region" description="Helical" evidence="11">
    <location>
        <begin position="152"/>
        <end position="171"/>
    </location>
</feature>
<evidence type="ECO:0000256" key="2">
    <source>
        <dbReference type="ARBA" id="ARBA00010663"/>
    </source>
</evidence>
<dbReference type="AlphaFoldDB" id="A0ABD1DL07"/>
<dbReference type="CDD" id="cd15392">
    <property type="entry name" value="7tmA_PR4-like"/>
    <property type="match status" value="1"/>
</dbReference>
<dbReference type="InterPro" id="IPR000611">
    <property type="entry name" value="NPY_rcpt"/>
</dbReference>
<protein>
    <recommendedName>
        <fullName evidence="12">G-protein coupled receptors family 1 profile domain-containing protein</fullName>
    </recommendedName>
</protein>
<dbReference type="Pfam" id="PF00001">
    <property type="entry name" value="7tm_1"/>
    <property type="match status" value="1"/>
</dbReference>
<dbReference type="PROSITE" id="PS00237">
    <property type="entry name" value="G_PROTEIN_RECEP_F1_1"/>
    <property type="match status" value="1"/>
</dbReference>
<keyword evidence="5 11" id="KW-1133">Transmembrane helix</keyword>
<dbReference type="InterPro" id="IPR017452">
    <property type="entry name" value="GPCR_Rhodpsn_7TM"/>
</dbReference>
<feature type="transmembrane region" description="Helical" evidence="11">
    <location>
        <begin position="71"/>
        <end position="101"/>
    </location>
</feature>